<keyword evidence="3" id="KW-1185">Reference proteome</keyword>
<gene>
    <name evidence="2" type="ORF">FLONG3_5551</name>
</gene>
<feature type="domain" description="Heterokaryon incompatibility" evidence="1">
    <location>
        <begin position="85"/>
        <end position="210"/>
    </location>
</feature>
<organism evidence="2 3">
    <name type="scientific">Fusarium longipes</name>
    <dbReference type="NCBI Taxonomy" id="694270"/>
    <lineage>
        <taxon>Eukaryota</taxon>
        <taxon>Fungi</taxon>
        <taxon>Dikarya</taxon>
        <taxon>Ascomycota</taxon>
        <taxon>Pezizomycotina</taxon>
        <taxon>Sordariomycetes</taxon>
        <taxon>Hypocreomycetidae</taxon>
        <taxon>Hypocreales</taxon>
        <taxon>Nectriaceae</taxon>
        <taxon>Fusarium</taxon>
    </lineage>
</organism>
<accession>A0A395STH0</accession>
<proteinExistence type="predicted"/>
<name>A0A395STH0_9HYPO</name>
<dbReference type="AlphaFoldDB" id="A0A395STH0"/>
<comment type="caution">
    <text evidence="2">The sequence shown here is derived from an EMBL/GenBank/DDBJ whole genome shotgun (WGS) entry which is preliminary data.</text>
</comment>
<evidence type="ECO:0000259" key="1">
    <source>
        <dbReference type="Pfam" id="PF06985"/>
    </source>
</evidence>
<dbReference type="InterPro" id="IPR052895">
    <property type="entry name" value="HetReg/Transcr_Mod"/>
</dbReference>
<dbReference type="Proteomes" id="UP000266234">
    <property type="component" value="Unassembled WGS sequence"/>
</dbReference>
<sequence>MTTTSRKLEGAILLEKLWREPAEDDLRCLLCQKPFTNTALIRTFRIQSPGSLEPDHSAIVSTPKGDIILFDRHIDCITSHKVEFWAVSHVWDPIIAKVQQQRHPILETPAASHRALEISFNIYSGIKNSGNESVELWLDYLSVPQWFDALRANILQIMHKLYSTAQTTILCFDEISPATVSRLYQEKRSQERLDSVISICNSSYFKRVWTTMEFIRSCRVRMMVGDCTYLAELDDPAFMNRLWYVWNEEVKHYPVVQHLEDKVKMGKNQVPWSLGTLTFAKSLKRFNFAMATALLCKRGCRDRMDFLHALRGIVHASSTTLMGSDFKNEYYRVAWDCLKAGDMSPLLITPFMGEIETRGPGHWSEFGYNDVFTWSVGQETRRPVRIADNRFNEVDRLISLTLEEIGVVSVIKKAFAREHPFLIRSFSYAAKIALEFDGPDVEDFIAAMERTHGVAASTIMKDLKDQNQVNRLQEVLTRFYNSPDLPRWPIDGDYSIDWLADILYFSKVRPGSDQTVLAANNASLGTIHCSPYGYIAGITCLGCRRTFVHKVASFVLPSELQHATAYRIAGLEYASSHTNGVGLLVKNSRVVGRMVWATPACTCERTETVTLGLPEFFLPKAFGING</sequence>
<evidence type="ECO:0000313" key="2">
    <source>
        <dbReference type="EMBL" id="RGP75794.1"/>
    </source>
</evidence>
<evidence type="ECO:0000313" key="3">
    <source>
        <dbReference type="Proteomes" id="UP000266234"/>
    </source>
</evidence>
<reference evidence="2 3" key="1">
    <citation type="journal article" date="2018" name="PLoS Pathog.">
        <title>Evolution of structural diversity of trichothecenes, a family of toxins produced by plant pathogenic and entomopathogenic fungi.</title>
        <authorList>
            <person name="Proctor R.H."/>
            <person name="McCormick S.P."/>
            <person name="Kim H.S."/>
            <person name="Cardoza R.E."/>
            <person name="Stanley A.M."/>
            <person name="Lindo L."/>
            <person name="Kelly A."/>
            <person name="Brown D.W."/>
            <person name="Lee T."/>
            <person name="Vaughan M.M."/>
            <person name="Alexander N.J."/>
            <person name="Busman M."/>
            <person name="Gutierrez S."/>
        </authorList>
    </citation>
    <scope>NUCLEOTIDE SEQUENCE [LARGE SCALE GENOMIC DNA]</scope>
    <source>
        <strain evidence="2 3">NRRL 20695</strain>
    </source>
</reference>
<protein>
    <recommendedName>
        <fullName evidence="1">Heterokaryon incompatibility domain-containing protein</fullName>
    </recommendedName>
</protein>
<dbReference type="PANTHER" id="PTHR24148">
    <property type="entry name" value="ANKYRIN REPEAT DOMAIN-CONTAINING PROTEIN 39 HOMOLOG-RELATED"/>
    <property type="match status" value="1"/>
</dbReference>
<dbReference type="EMBL" id="PXOG01000120">
    <property type="protein sequence ID" value="RGP75794.1"/>
    <property type="molecule type" value="Genomic_DNA"/>
</dbReference>
<dbReference type="Pfam" id="PF06985">
    <property type="entry name" value="HET"/>
    <property type="match status" value="1"/>
</dbReference>
<dbReference type="OrthoDB" id="5382128at2759"/>
<dbReference type="InterPro" id="IPR010730">
    <property type="entry name" value="HET"/>
</dbReference>
<dbReference type="PANTHER" id="PTHR24148:SF64">
    <property type="entry name" value="HETEROKARYON INCOMPATIBILITY DOMAIN-CONTAINING PROTEIN"/>
    <property type="match status" value="1"/>
</dbReference>